<organism evidence="1 2">
    <name type="scientific">Fusobacterium animalis ATCC 51191</name>
    <dbReference type="NCBI Taxonomy" id="997347"/>
    <lineage>
        <taxon>Bacteria</taxon>
        <taxon>Fusobacteriati</taxon>
        <taxon>Fusobacteriota</taxon>
        <taxon>Fusobacteriia</taxon>
        <taxon>Fusobacteriales</taxon>
        <taxon>Fusobacteriaceae</taxon>
        <taxon>Fusobacterium</taxon>
    </lineage>
</organism>
<name>F9EP37_9FUSO</name>
<evidence type="ECO:0000313" key="2">
    <source>
        <dbReference type="Proteomes" id="UP000005392"/>
    </source>
</evidence>
<dbReference type="HOGENOM" id="CLU_3184050_0_0_0"/>
<sequence length="46" mass="5691">MYGNIEPKSEINNFVETEKEVFYYLESFSYLENIFFSNTFNRNFKF</sequence>
<gene>
    <name evidence="1" type="ORF">HMPREF9094_1692</name>
</gene>
<reference evidence="1 2" key="1">
    <citation type="submission" date="2011-05" db="EMBL/GenBank/DDBJ databases">
        <authorList>
            <person name="Muzny D."/>
            <person name="Qin X."/>
            <person name="Deng J."/>
            <person name="Jiang H."/>
            <person name="Liu Y."/>
            <person name="Qu J."/>
            <person name="Song X.-Z."/>
            <person name="Zhang L."/>
            <person name="Thornton R."/>
            <person name="Coyle M."/>
            <person name="Francisco L."/>
            <person name="Jackson L."/>
            <person name="Javaid M."/>
            <person name="Korchina V."/>
            <person name="Kovar C."/>
            <person name="Mata R."/>
            <person name="Mathew T."/>
            <person name="Ngo R."/>
            <person name="Nguyen L."/>
            <person name="Nguyen N."/>
            <person name="Okwuonu G."/>
            <person name="Ongeri F."/>
            <person name="Pham C."/>
            <person name="Simmons D."/>
            <person name="Wilczek-Boney K."/>
            <person name="Hale W."/>
            <person name="Jakkamsetti A."/>
            <person name="Pham P."/>
            <person name="Ruth R."/>
            <person name="San Lucas F."/>
            <person name="Warren J."/>
            <person name="Zhang J."/>
            <person name="Zhao Z."/>
            <person name="Zhou C."/>
            <person name="Zhu D."/>
            <person name="Lee S."/>
            <person name="Bess C."/>
            <person name="Blankenburg K."/>
            <person name="Forbes L."/>
            <person name="Fu Q."/>
            <person name="Gubbala S."/>
            <person name="Hirani K."/>
            <person name="Jayaseelan J.C."/>
            <person name="Lara F."/>
            <person name="Munidasa M."/>
            <person name="Palculict T."/>
            <person name="Patil S."/>
            <person name="Pu L.-L."/>
            <person name="Saada N."/>
            <person name="Tang L."/>
            <person name="Weissenberger G."/>
            <person name="Zhu Y."/>
            <person name="Hemphill L."/>
            <person name="Shang Y."/>
            <person name="Youmans B."/>
            <person name="Ayvaz T."/>
            <person name="Ross M."/>
            <person name="Santibanez J."/>
            <person name="Aqrawi P."/>
            <person name="Gross S."/>
            <person name="Joshi V."/>
            <person name="Fowler G."/>
            <person name="Nazareth L."/>
            <person name="Reid J."/>
            <person name="Worley K."/>
            <person name="Petrosino J."/>
            <person name="Highlander S."/>
            <person name="Gibbs R."/>
        </authorList>
    </citation>
    <scope>NUCLEOTIDE SEQUENCE [LARGE SCALE GENOMIC DNA]</scope>
    <source>
        <strain evidence="1 2">ATCC 51191</strain>
    </source>
</reference>
<dbReference type="EC" id="2.1.1.64" evidence="1"/>
<dbReference type="EMBL" id="AFQD01000285">
    <property type="protein sequence ID" value="EGQ79287.1"/>
    <property type="molecule type" value="Genomic_DNA"/>
</dbReference>
<comment type="caution">
    <text evidence="1">The sequence shown here is derived from an EMBL/GenBank/DDBJ whole genome shotgun (WGS) entry which is preliminary data.</text>
</comment>
<keyword evidence="1" id="KW-0489">Methyltransferase</keyword>
<keyword evidence="2" id="KW-1185">Reference proteome</keyword>
<accession>F9EP37</accession>
<dbReference type="GO" id="GO:0061542">
    <property type="term" value="F:3-demethylubiquinol 3-O-methyltransferase activity"/>
    <property type="evidence" value="ECO:0007669"/>
    <property type="project" value="UniProtKB-EC"/>
</dbReference>
<evidence type="ECO:0000313" key="1">
    <source>
        <dbReference type="EMBL" id="EGQ79287.1"/>
    </source>
</evidence>
<proteinExistence type="predicted"/>
<keyword evidence="1" id="KW-0830">Ubiquinone</keyword>
<dbReference type="Proteomes" id="UP000005392">
    <property type="component" value="Unassembled WGS sequence"/>
</dbReference>
<dbReference type="GO" id="GO:0032259">
    <property type="term" value="P:methylation"/>
    <property type="evidence" value="ECO:0007669"/>
    <property type="project" value="UniProtKB-KW"/>
</dbReference>
<keyword evidence="1" id="KW-0808">Transferase</keyword>
<protein>
    <submittedName>
        <fullName evidence="1">3-demethylubiquinone-9 3-methyltransferase</fullName>
        <ecNumber evidence="1">2.1.1.64</ecNumber>
    </submittedName>
</protein>
<dbReference type="PATRIC" id="fig|997347.4.peg.1570"/>
<dbReference type="AlphaFoldDB" id="F9EP37"/>